<reference evidence="1 2" key="1">
    <citation type="journal article" date="2015" name="Fungal Genet. Biol.">
        <title>Evolution of novel wood decay mechanisms in Agaricales revealed by the genome sequences of Fistulina hepatica and Cylindrobasidium torrendii.</title>
        <authorList>
            <person name="Floudas D."/>
            <person name="Held B.W."/>
            <person name="Riley R."/>
            <person name="Nagy L.G."/>
            <person name="Koehler G."/>
            <person name="Ransdell A.S."/>
            <person name="Younus H."/>
            <person name="Chow J."/>
            <person name="Chiniquy J."/>
            <person name="Lipzen A."/>
            <person name="Tritt A."/>
            <person name="Sun H."/>
            <person name="Haridas S."/>
            <person name="LaButti K."/>
            <person name="Ohm R.A."/>
            <person name="Kues U."/>
            <person name="Blanchette R.A."/>
            <person name="Grigoriev I.V."/>
            <person name="Minto R.E."/>
            <person name="Hibbett D.S."/>
        </authorList>
    </citation>
    <scope>NUCLEOTIDE SEQUENCE [LARGE SCALE GENOMIC DNA]</scope>
    <source>
        <strain evidence="1 2">FP15055 ss-10</strain>
    </source>
</reference>
<accession>A0A0D7AS30</accession>
<dbReference type="AlphaFoldDB" id="A0A0D7AS30"/>
<dbReference type="EMBL" id="KN881236">
    <property type="protein sequence ID" value="KIY60810.1"/>
    <property type="molecule type" value="Genomic_DNA"/>
</dbReference>
<evidence type="ECO:0000313" key="2">
    <source>
        <dbReference type="Proteomes" id="UP000054007"/>
    </source>
</evidence>
<gene>
    <name evidence="1" type="ORF">CYLTODRAFT_460393</name>
</gene>
<evidence type="ECO:0000313" key="1">
    <source>
        <dbReference type="EMBL" id="KIY60810.1"/>
    </source>
</evidence>
<sequence>MGSPWNRALQKTICDGIFGSTETHLPRNADKTIVRRAIKVHLKYIMLKDNDYPGQLAPRIKARCNQYGRAYYTLHRRRKALAYFCKDETVQRALDIFDDFDSSAMSDDEPDADDPHRFVVQIPAWRNPAPVVTQFFTLPDYLALSLGFEINGDWSRLPGQIARLRLDKGIINTKATPPIGLARNLYDPLWLAGLSEYNLARLELKPDIDLNQLQYSENIHR</sequence>
<dbReference type="OrthoDB" id="2982359at2759"/>
<protein>
    <submittedName>
        <fullName evidence="1">Uncharacterized protein</fullName>
    </submittedName>
</protein>
<dbReference type="Proteomes" id="UP000054007">
    <property type="component" value="Unassembled WGS sequence"/>
</dbReference>
<organism evidence="1 2">
    <name type="scientific">Cylindrobasidium torrendii FP15055 ss-10</name>
    <dbReference type="NCBI Taxonomy" id="1314674"/>
    <lineage>
        <taxon>Eukaryota</taxon>
        <taxon>Fungi</taxon>
        <taxon>Dikarya</taxon>
        <taxon>Basidiomycota</taxon>
        <taxon>Agaricomycotina</taxon>
        <taxon>Agaricomycetes</taxon>
        <taxon>Agaricomycetidae</taxon>
        <taxon>Agaricales</taxon>
        <taxon>Marasmiineae</taxon>
        <taxon>Physalacriaceae</taxon>
        <taxon>Cylindrobasidium</taxon>
    </lineage>
</organism>
<keyword evidence="2" id="KW-1185">Reference proteome</keyword>
<name>A0A0D7AS30_9AGAR</name>
<proteinExistence type="predicted"/>